<protein>
    <submittedName>
        <fullName evidence="1">11646_t:CDS:1</fullName>
    </submittedName>
</protein>
<dbReference type="AlphaFoldDB" id="A0A9W4X488"/>
<accession>A0A9W4X488</accession>
<dbReference type="Proteomes" id="UP001153678">
    <property type="component" value="Unassembled WGS sequence"/>
</dbReference>
<dbReference type="EMBL" id="CAMKVN010025163">
    <property type="protein sequence ID" value="CAI2200706.1"/>
    <property type="molecule type" value="Genomic_DNA"/>
</dbReference>
<feature type="non-terminal residue" evidence="1">
    <location>
        <position position="1"/>
    </location>
</feature>
<keyword evidence="2" id="KW-1185">Reference proteome</keyword>
<reference evidence="1" key="1">
    <citation type="submission" date="2022-08" db="EMBL/GenBank/DDBJ databases">
        <authorList>
            <person name="Kallberg Y."/>
            <person name="Tangrot J."/>
            <person name="Rosling A."/>
        </authorList>
    </citation>
    <scope>NUCLEOTIDE SEQUENCE</scope>
    <source>
        <strain evidence="1">Wild A</strain>
    </source>
</reference>
<feature type="non-terminal residue" evidence="1">
    <location>
        <position position="119"/>
    </location>
</feature>
<organism evidence="1 2">
    <name type="scientific">Funneliformis geosporum</name>
    <dbReference type="NCBI Taxonomy" id="1117311"/>
    <lineage>
        <taxon>Eukaryota</taxon>
        <taxon>Fungi</taxon>
        <taxon>Fungi incertae sedis</taxon>
        <taxon>Mucoromycota</taxon>
        <taxon>Glomeromycotina</taxon>
        <taxon>Glomeromycetes</taxon>
        <taxon>Glomerales</taxon>
        <taxon>Glomeraceae</taxon>
        <taxon>Funneliformis</taxon>
    </lineage>
</organism>
<comment type="caution">
    <text evidence="1">The sequence shown here is derived from an EMBL/GenBank/DDBJ whole genome shotgun (WGS) entry which is preliminary data.</text>
</comment>
<dbReference type="OrthoDB" id="2439580at2759"/>
<proteinExistence type="predicted"/>
<evidence type="ECO:0000313" key="1">
    <source>
        <dbReference type="EMBL" id="CAI2200706.1"/>
    </source>
</evidence>
<gene>
    <name evidence="1" type="ORF">FWILDA_LOCUS19700</name>
</gene>
<evidence type="ECO:0000313" key="2">
    <source>
        <dbReference type="Proteomes" id="UP001153678"/>
    </source>
</evidence>
<sequence>RLQKIVDEEGEKVSEELDQIAQKVANEVAKNKIDISSFNPNFQELIRIQSGKANGIKYYPMFLRWAISVYSQAGHSAYETMKKWQNKTAYHILKKMAIENINNDGRIGFFSHDSFKIQK</sequence>
<name>A0A9W4X488_9GLOM</name>